<dbReference type="EMBL" id="QWIM01001625">
    <property type="protein sequence ID" value="RMY23275.1"/>
    <property type="molecule type" value="Genomic_DNA"/>
</dbReference>
<accession>A0A3M7A6W9</accession>
<feature type="region of interest" description="Disordered" evidence="1">
    <location>
        <begin position="387"/>
        <end position="422"/>
    </location>
</feature>
<comment type="caution">
    <text evidence="5">The sequence shown here is derived from an EMBL/GenBank/DDBJ whole genome shotgun (WGS) entry which is preliminary data.</text>
</comment>
<evidence type="ECO:0000313" key="8">
    <source>
        <dbReference type="Proteomes" id="UP000281245"/>
    </source>
</evidence>
<proteinExistence type="predicted"/>
<dbReference type="EMBL" id="QWIJ01001054">
    <property type="protein sequence ID" value="RMX76778.1"/>
    <property type="molecule type" value="Genomic_DNA"/>
</dbReference>
<protein>
    <submittedName>
        <fullName evidence="5">Uncharacterized protein</fullName>
    </submittedName>
</protein>
<dbReference type="Proteomes" id="UP000271337">
    <property type="component" value="Unassembled WGS sequence"/>
</dbReference>
<dbReference type="AlphaFoldDB" id="A0A3M7A6W9"/>
<feature type="compositionally biased region" description="Acidic residues" evidence="1">
    <location>
        <begin position="403"/>
        <end position="412"/>
    </location>
</feature>
<evidence type="ECO:0000313" key="5">
    <source>
        <dbReference type="EMBL" id="RMY23275.1"/>
    </source>
</evidence>
<evidence type="ECO:0000313" key="3">
    <source>
        <dbReference type="EMBL" id="RMX95583.1"/>
    </source>
</evidence>
<dbReference type="Proteomes" id="UP000281245">
    <property type="component" value="Unassembled WGS sequence"/>
</dbReference>
<dbReference type="OrthoDB" id="3826130at2759"/>
<dbReference type="Proteomes" id="UP000282582">
    <property type="component" value="Unassembled WGS sequence"/>
</dbReference>
<feature type="compositionally biased region" description="Basic and acidic residues" evidence="1">
    <location>
        <begin position="413"/>
        <end position="422"/>
    </location>
</feature>
<dbReference type="EMBL" id="QWIK01001324">
    <property type="protein sequence ID" value="RMX95583.1"/>
    <property type="molecule type" value="Genomic_DNA"/>
</dbReference>
<dbReference type="EMBL" id="QWIL01001994">
    <property type="protein sequence ID" value="RMX97802.1"/>
    <property type="molecule type" value="Genomic_DNA"/>
</dbReference>
<evidence type="ECO:0000313" key="4">
    <source>
        <dbReference type="EMBL" id="RMX97802.1"/>
    </source>
</evidence>
<sequence>MGTTTSGWASGLNVSTPVDGAEKMPICSQYLPTGNRKVFHLPECIASTLQRGDKSGNSVTIFRKEYYDESGSNKEMVIGWNGPESSLTPGDELYVSWELMDPGYEHPAPVFPMGRIGCWSNWHEIGRLGLKVTFKRSGSTQWYAMYVQYDSSGKTPMAEGVPGATKSYAYGTAMLAFLQNTTWGQKPSWVPCFGAPNMVEVQVDQSGKQALCRPVAPSKTLPNITYQPGTAAKLLSSLRVRDNSGAAVGDGQLQNVDGTFAKFDLSWAPGWAKHSLSNRTRCDRDFFGHLSDQVDYSCDHSFEDRTCKPKKDDQGRDTNQCIPCFLRGLPCSWTRPDWVGGPNWHKNTHPNPDHLKSARTFSGSFWDLYYESVFGKLTPRVALEPQKVPDPGYVRIQNPEGGMAEDDAMEDESDKKVDKLEV</sequence>
<dbReference type="Proteomes" id="UP000276864">
    <property type="component" value="Unassembled WGS sequence"/>
</dbReference>
<evidence type="ECO:0000313" key="9">
    <source>
        <dbReference type="Proteomes" id="UP000282582"/>
    </source>
</evidence>
<evidence type="ECO:0000313" key="7">
    <source>
        <dbReference type="Proteomes" id="UP000276864"/>
    </source>
</evidence>
<dbReference type="VEuPathDB" id="FungiDB:BTJ68_07272"/>
<evidence type="ECO:0000313" key="6">
    <source>
        <dbReference type="Proteomes" id="UP000271337"/>
    </source>
</evidence>
<evidence type="ECO:0000256" key="1">
    <source>
        <dbReference type="SAM" id="MobiDB-lite"/>
    </source>
</evidence>
<reference evidence="6 7" key="1">
    <citation type="journal article" date="2018" name="BMC Genomics">
        <title>Genomic evidence for intraspecific hybridization in a clonal and extremely halotolerant yeast.</title>
        <authorList>
            <person name="Gostincar C."/>
            <person name="Stajich J.E."/>
            <person name="Zupancic J."/>
            <person name="Zalar P."/>
            <person name="Gunde-Cimerman N."/>
        </authorList>
    </citation>
    <scope>NUCLEOTIDE SEQUENCE [LARGE SCALE GENOMIC DNA]</scope>
    <source>
        <strain evidence="5 7">EXF-6651</strain>
        <strain evidence="3 9">EXF-6654</strain>
        <strain evidence="2 8">EXF-6656</strain>
        <strain evidence="4 6">EXF-6669</strain>
    </source>
</reference>
<evidence type="ECO:0000313" key="2">
    <source>
        <dbReference type="EMBL" id="RMX76778.1"/>
    </source>
</evidence>
<organism evidence="5 7">
    <name type="scientific">Hortaea werneckii</name>
    <name type="common">Black yeast</name>
    <name type="synonym">Cladosporium werneckii</name>
    <dbReference type="NCBI Taxonomy" id="91943"/>
    <lineage>
        <taxon>Eukaryota</taxon>
        <taxon>Fungi</taxon>
        <taxon>Dikarya</taxon>
        <taxon>Ascomycota</taxon>
        <taxon>Pezizomycotina</taxon>
        <taxon>Dothideomycetes</taxon>
        <taxon>Dothideomycetidae</taxon>
        <taxon>Mycosphaerellales</taxon>
        <taxon>Teratosphaeriaceae</taxon>
        <taxon>Hortaea</taxon>
    </lineage>
</organism>
<gene>
    <name evidence="5" type="ORF">D0866_11707</name>
    <name evidence="4" type="ORF">D0867_12649</name>
    <name evidence="3" type="ORF">D0868_11651</name>
    <name evidence="2" type="ORF">D0869_10414</name>
</gene>
<name>A0A3M7A6W9_HORWE</name>